<keyword evidence="2" id="KW-0812">Transmembrane</keyword>
<keyword evidence="4" id="KW-1185">Reference proteome</keyword>
<keyword evidence="2" id="KW-1133">Transmembrane helix</keyword>
<name>A0A8J8P9K5_9EURY</name>
<dbReference type="EMBL" id="RKLU01000011">
    <property type="protein sequence ID" value="TQQ78589.1"/>
    <property type="molecule type" value="Genomic_DNA"/>
</dbReference>
<proteinExistence type="predicted"/>
<sequence>MASAAQVVSLGLAVALMAAAAYGMYLVFGALGGIMVVVFTVPVIALVTYLSGGDDGGSSGGRRQTRRSKGAQDRGE</sequence>
<feature type="region of interest" description="Disordered" evidence="1">
    <location>
        <begin position="51"/>
        <end position="76"/>
    </location>
</feature>
<evidence type="ECO:0000313" key="4">
    <source>
        <dbReference type="Proteomes" id="UP000705823"/>
    </source>
</evidence>
<evidence type="ECO:0000256" key="1">
    <source>
        <dbReference type="SAM" id="MobiDB-lite"/>
    </source>
</evidence>
<reference evidence="3" key="1">
    <citation type="submission" date="2019-02" db="EMBL/GenBank/DDBJ databases">
        <title>Halonotius sp. a new haloarchaeum isolated from saline soil.</title>
        <authorList>
            <person name="Duran-Viseras A."/>
            <person name="Sanchez-Porro C."/>
            <person name="Ventosa A."/>
        </authorList>
    </citation>
    <scope>NUCLEOTIDE SEQUENCE</scope>
    <source>
        <strain evidence="3">F15B</strain>
    </source>
</reference>
<accession>A0A8J8P9K5</accession>
<dbReference type="AlphaFoldDB" id="A0A8J8P9K5"/>
<feature type="transmembrane region" description="Helical" evidence="2">
    <location>
        <begin position="30"/>
        <end position="52"/>
    </location>
</feature>
<dbReference type="Proteomes" id="UP000705823">
    <property type="component" value="Unassembled WGS sequence"/>
</dbReference>
<evidence type="ECO:0000313" key="3">
    <source>
        <dbReference type="EMBL" id="TQQ78589.1"/>
    </source>
</evidence>
<protein>
    <submittedName>
        <fullName evidence="3">Uncharacterized protein</fullName>
    </submittedName>
</protein>
<organism evidence="3 4">
    <name type="scientific">Halonotius terrestris</name>
    <dbReference type="NCBI Taxonomy" id="2487750"/>
    <lineage>
        <taxon>Archaea</taxon>
        <taxon>Methanobacteriati</taxon>
        <taxon>Methanobacteriota</taxon>
        <taxon>Stenosarchaea group</taxon>
        <taxon>Halobacteria</taxon>
        <taxon>Halobacteriales</taxon>
        <taxon>Haloferacaceae</taxon>
        <taxon>Halonotius</taxon>
    </lineage>
</organism>
<dbReference type="RefSeq" id="WP_142980715.1">
    <property type="nucleotide sequence ID" value="NZ_RKLU01000011.1"/>
</dbReference>
<evidence type="ECO:0000256" key="2">
    <source>
        <dbReference type="SAM" id="Phobius"/>
    </source>
</evidence>
<gene>
    <name evidence="3" type="ORF">EGH24_13790</name>
</gene>
<comment type="caution">
    <text evidence="3">The sequence shown here is derived from an EMBL/GenBank/DDBJ whole genome shotgun (WGS) entry which is preliminary data.</text>
</comment>
<keyword evidence="2" id="KW-0472">Membrane</keyword>